<sequence>MKGGILLFQIAGYLGISTGMAKKIVDVIDAAGWAFVAVSTIMAILSAGGLAVTSAMVDYAIIYVKDLLKRNLKAQAIVW</sequence>
<dbReference type="Pfam" id="PF09221">
    <property type="entry name" value="Bacteriocin_IId"/>
    <property type="match status" value="1"/>
</dbReference>
<dbReference type="EMBL" id="CP019717">
    <property type="protein sequence ID" value="QHZ53837.1"/>
    <property type="molecule type" value="Genomic_DNA"/>
</dbReference>
<reference evidence="7 8" key="1">
    <citation type="journal article" date="2020" name="Int. J. Med. Microbiol.">
        <title>Discovery of Paenibacillus larvae ERIC V: Phenotypic and genomic comparison to genotypes ERIC I-IV reveal different inventories of virulence factors which correlate with epidemiological prevalences of American Foulbrood.</title>
        <authorList>
            <person name="Beims H."/>
            <person name="Bunk B."/>
            <person name="Erler S."/>
            <person name="Mohr K.I."/>
            <person name="Sproer C."/>
            <person name="Pradella S."/>
            <person name="Gunther G."/>
            <person name="Rohde M."/>
            <person name="von der Ohe W."/>
            <person name="Steinert M."/>
        </authorList>
    </citation>
    <scope>NUCLEOTIDE SEQUENCE [LARGE SCALE GENOMIC DNA]</scope>
    <source>
        <strain evidence="7">Eric_V</strain>
    </source>
</reference>
<dbReference type="AlphaFoldDB" id="A0A6C0QZA2"/>
<dbReference type="Gene3D" id="1.20.225.10">
    <property type="entry name" value="Bacteriocin AS-48"/>
    <property type="match status" value="1"/>
</dbReference>
<keyword evidence="6" id="KW-0812">Transmembrane</keyword>
<evidence type="ECO:0000313" key="8">
    <source>
        <dbReference type="Proteomes" id="UP000464330"/>
    </source>
</evidence>
<evidence type="ECO:0000256" key="1">
    <source>
        <dbReference type="ARBA" id="ARBA00004613"/>
    </source>
</evidence>
<evidence type="ECO:0000256" key="3">
    <source>
        <dbReference type="ARBA" id="ARBA00022529"/>
    </source>
</evidence>
<evidence type="ECO:0000313" key="7">
    <source>
        <dbReference type="EMBL" id="QHZ53837.1"/>
    </source>
</evidence>
<protein>
    <submittedName>
        <fullName evidence="7">Putative bacteriocin</fullName>
    </submittedName>
</protein>
<organism evidence="7 8">
    <name type="scientific">Paenibacillus larvae subsp. larvae</name>
    <dbReference type="NCBI Taxonomy" id="147375"/>
    <lineage>
        <taxon>Bacteria</taxon>
        <taxon>Bacillati</taxon>
        <taxon>Bacillota</taxon>
        <taxon>Bacilli</taxon>
        <taxon>Bacillales</taxon>
        <taxon>Paenibacillaceae</taxon>
        <taxon>Paenibacillus</taxon>
    </lineage>
</organism>
<keyword evidence="6" id="KW-0472">Membrane</keyword>
<evidence type="ECO:0000256" key="5">
    <source>
        <dbReference type="ARBA" id="ARBA00023048"/>
    </source>
</evidence>
<dbReference type="NCBIfam" id="TIGR03651">
    <property type="entry name" value="circ_ocin_uber"/>
    <property type="match status" value="1"/>
</dbReference>
<dbReference type="SUPFAM" id="SSF47869">
    <property type="entry name" value="Bacteriocin AS-48"/>
    <property type="match status" value="1"/>
</dbReference>
<dbReference type="Proteomes" id="UP000464330">
    <property type="component" value="Chromosome"/>
</dbReference>
<dbReference type="GO" id="GO:0005576">
    <property type="term" value="C:extracellular region"/>
    <property type="evidence" value="ECO:0007669"/>
    <property type="project" value="UniProtKB-SubCell"/>
</dbReference>
<evidence type="ECO:0000256" key="2">
    <source>
        <dbReference type="ARBA" id="ARBA00022525"/>
    </source>
</evidence>
<feature type="transmembrane region" description="Helical" evidence="6">
    <location>
        <begin position="31"/>
        <end position="64"/>
    </location>
</feature>
<accession>A0A6C0QZA2</accession>
<keyword evidence="5" id="KW-0078">Bacteriocin</keyword>
<evidence type="ECO:0000256" key="4">
    <source>
        <dbReference type="ARBA" id="ARBA00023022"/>
    </source>
</evidence>
<dbReference type="InterPro" id="IPR009086">
    <property type="entry name" value="Bacteriocin_AS48"/>
</dbReference>
<evidence type="ECO:0000256" key="6">
    <source>
        <dbReference type="SAM" id="Phobius"/>
    </source>
</evidence>
<dbReference type="GO" id="GO:0031640">
    <property type="term" value="P:killing of cells of another organism"/>
    <property type="evidence" value="ECO:0007669"/>
    <property type="project" value="UniProtKB-KW"/>
</dbReference>
<name>A0A6C0QZA2_9BACL</name>
<keyword evidence="2" id="KW-0964">Secreted</keyword>
<keyword evidence="6" id="KW-1133">Transmembrane helix</keyword>
<keyword evidence="4" id="KW-0044">Antibiotic</keyword>
<dbReference type="InterPro" id="IPR020038">
    <property type="entry name" value="Circ_bacteriocin"/>
</dbReference>
<proteinExistence type="predicted"/>
<gene>
    <name evidence="7" type="ORF">ERICV_04849</name>
</gene>
<comment type="subcellular location">
    <subcellularLocation>
        <location evidence="1">Secreted</location>
    </subcellularLocation>
</comment>
<dbReference type="GO" id="GO:0042742">
    <property type="term" value="P:defense response to bacterium"/>
    <property type="evidence" value="ECO:0007669"/>
    <property type="project" value="UniProtKB-KW"/>
</dbReference>
<keyword evidence="3" id="KW-0929">Antimicrobial</keyword>